<keyword evidence="3" id="KW-1185">Reference proteome</keyword>
<dbReference type="EMBL" id="CAJNNW010035834">
    <property type="protein sequence ID" value="CAE8730382.1"/>
    <property type="molecule type" value="Genomic_DNA"/>
</dbReference>
<organism evidence="1 3">
    <name type="scientific">Polarella glacialis</name>
    <name type="common">Dinoflagellate</name>
    <dbReference type="NCBI Taxonomy" id="89957"/>
    <lineage>
        <taxon>Eukaryota</taxon>
        <taxon>Sar</taxon>
        <taxon>Alveolata</taxon>
        <taxon>Dinophyceae</taxon>
        <taxon>Suessiales</taxon>
        <taxon>Suessiaceae</taxon>
        <taxon>Polarella</taxon>
    </lineage>
</organism>
<dbReference type="Proteomes" id="UP000654075">
    <property type="component" value="Unassembled WGS sequence"/>
</dbReference>
<evidence type="ECO:0000313" key="1">
    <source>
        <dbReference type="EMBL" id="CAE8605591.1"/>
    </source>
</evidence>
<evidence type="ECO:0000313" key="3">
    <source>
        <dbReference type="Proteomes" id="UP000654075"/>
    </source>
</evidence>
<accession>A0A813F2N3</accession>
<reference evidence="1" key="1">
    <citation type="submission" date="2021-02" db="EMBL/GenBank/DDBJ databases">
        <authorList>
            <person name="Dougan E. K."/>
            <person name="Rhodes N."/>
            <person name="Thang M."/>
            <person name="Chan C."/>
        </authorList>
    </citation>
    <scope>NUCLEOTIDE SEQUENCE</scope>
</reference>
<dbReference type="Proteomes" id="UP000626109">
    <property type="component" value="Unassembled WGS sequence"/>
</dbReference>
<evidence type="ECO:0000313" key="2">
    <source>
        <dbReference type="EMBL" id="CAE8730382.1"/>
    </source>
</evidence>
<dbReference type="OrthoDB" id="415047at2759"/>
<proteinExistence type="predicted"/>
<dbReference type="EMBL" id="CAJNNV010018040">
    <property type="protein sequence ID" value="CAE8605591.1"/>
    <property type="molecule type" value="Genomic_DNA"/>
</dbReference>
<dbReference type="AlphaFoldDB" id="A0A813F2N3"/>
<gene>
    <name evidence="1" type="ORF">PGLA1383_LOCUS23701</name>
    <name evidence="2" type="ORF">PGLA2088_LOCUS45724</name>
</gene>
<feature type="non-terminal residue" evidence="1">
    <location>
        <position position="1"/>
    </location>
</feature>
<name>A0A813F2N3_POLGL</name>
<sequence>MSTAYYGRAVPLALRRFVKLPCRVHSPVSLRAVGDIQLPQGMPPGVHVVLLVTRQNHIEHADSWLGVRSAWERLLKERGTGIEGEMQMYICCLLPRFLPLRLMWRWRMRAWGTLLQAEEHSKVHVISTRAWADGFYDKMQIHNDGRAYALVVRNDGEIIWASHDKFKEHLQER</sequence>
<protein>
    <submittedName>
        <fullName evidence="1">Uncharacterized protein</fullName>
    </submittedName>
</protein>
<comment type="caution">
    <text evidence="1">The sequence shown here is derived from an EMBL/GenBank/DDBJ whole genome shotgun (WGS) entry which is preliminary data.</text>
</comment>